<proteinExistence type="predicted"/>
<reference evidence="3" key="1">
    <citation type="submission" date="2020-12" db="EMBL/GenBank/DDBJ databases">
        <title>The genome sequence of Inhella sp. 1Y17.</title>
        <authorList>
            <person name="Liu Y."/>
        </authorList>
    </citation>
    <scope>NUCLEOTIDE SEQUENCE</scope>
    <source>
        <strain evidence="3">1Y17</strain>
    </source>
</reference>
<organism evidence="3 4">
    <name type="scientific">Inhella proteolytica</name>
    <dbReference type="NCBI Taxonomy" id="2795029"/>
    <lineage>
        <taxon>Bacteria</taxon>
        <taxon>Pseudomonadati</taxon>
        <taxon>Pseudomonadota</taxon>
        <taxon>Betaproteobacteria</taxon>
        <taxon>Burkholderiales</taxon>
        <taxon>Sphaerotilaceae</taxon>
        <taxon>Inhella</taxon>
    </lineage>
</organism>
<keyword evidence="4" id="KW-1185">Reference proteome</keyword>
<evidence type="ECO:0000313" key="3">
    <source>
        <dbReference type="EMBL" id="MBH9577065.1"/>
    </source>
</evidence>
<dbReference type="PANTHER" id="PTHR30203:SF24">
    <property type="entry name" value="BLR4935 PROTEIN"/>
    <property type="match status" value="1"/>
</dbReference>
<evidence type="ECO:0000256" key="1">
    <source>
        <dbReference type="SAM" id="Coils"/>
    </source>
</evidence>
<sequence length="417" mass="45856">MKSIAILAAALCCAAQAAAPLSFQQALDLAEREAPTLALTTARIEASRQAARSAGELPDPKLSLGIENLPIAGPERYSLRREGMTMQRLAWMQELPSGAKRAARVAVAEARIERAEAEQALARVLARREAGLAWIQRRTLENQLAQLQALEQENQLFQSAVQAQLQGGKGMAADALMPRQEAAMLAERRDELEARRAQAVAQLRRWVGPAAAEALAGDLPAWQPQPEALHQRLHQHPEFRTVDAMAKTLDAEVREASAMKQPDWGVELAYQRRGPGFGDMVSVMFSVDLPLFPKSRQEPQIAAKLAERRAVDAEREAMRREHEQMLAADLAEWQRLQRAVARARGELLSLAEQRIALTLAAYRSGRASLTEVVAARRERAELLLKAIAMEGERDAMAARLQLTTAPEPTDVQPGAQP</sequence>
<dbReference type="SUPFAM" id="SSF56954">
    <property type="entry name" value="Outer membrane efflux proteins (OEP)"/>
    <property type="match status" value="1"/>
</dbReference>
<dbReference type="EMBL" id="JAEDAK010000005">
    <property type="protein sequence ID" value="MBH9577065.1"/>
    <property type="molecule type" value="Genomic_DNA"/>
</dbReference>
<feature type="coiled-coil region" evidence="1">
    <location>
        <begin position="100"/>
        <end position="202"/>
    </location>
</feature>
<evidence type="ECO:0000313" key="4">
    <source>
        <dbReference type="Proteomes" id="UP000613266"/>
    </source>
</evidence>
<gene>
    <name evidence="3" type="ORF">I7X39_09115</name>
</gene>
<dbReference type="AlphaFoldDB" id="A0A931J6J9"/>
<dbReference type="Proteomes" id="UP000613266">
    <property type="component" value="Unassembled WGS sequence"/>
</dbReference>
<dbReference type="InterPro" id="IPR010131">
    <property type="entry name" value="MdtP/NodT-like"/>
</dbReference>
<name>A0A931J6J9_9BURK</name>
<keyword evidence="2" id="KW-0732">Signal</keyword>
<dbReference type="GO" id="GO:0015562">
    <property type="term" value="F:efflux transmembrane transporter activity"/>
    <property type="evidence" value="ECO:0007669"/>
    <property type="project" value="InterPro"/>
</dbReference>
<accession>A0A931J6J9</accession>
<comment type="caution">
    <text evidence="3">The sequence shown here is derived from an EMBL/GenBank/DDBJ whole genome shotgun (WGS) entry which is preliminary data.</text>
</comment>
<dbReference type="Gene3D" id="1.20.1600.10">
    <property type="entry name" value="Outer membrane efflux proteins (OEP)"/>
    <property type="match status" value="1"/>
</dbReference>
<protein>
    <submittedName>
        <fullName evidence="3">TolC family protein</fullName>
    </submittedName>
</protein>
<feature type="chain" id="PRO_5037021677" evidence="2">
    <location>
        <begin position="18"/>
        <end position="417"/>
    </location>
</feature>
<evidence type="ECO:0000256" key="2">
    <source>
        <dbReference type="SAM" id="SignalP"/>
    </source>
</evidence>
<keyword evidence="1" id="KW-0175">Coiled coil</keyword>
<dbReference type="PANTHER" id="PTHR30203">
    <property type="entry name" value="OUTER MEMBRANE CATION EFFLUX PROTEIN"/>
    <property type="match status" value="1"/>
</dbReference>
<feature type="signal peptide" evidence="2">
    <location>
        <begin position="1"/>
        <end position="17"/>
    </location>
</feature>
<dbReference type="RefSeq" id="WP_198110840.1">
    <property type="nucleotide sequence ID" value="NZ_JAEDAK010000005.1"/>
</dbReference>